<feature type="compositionally biased region" description="Basic and acidic residues" evidence="5">
    <location>
        <begin position="299"/>
        <end position="312"/>
    </location>
</feature>
<dbReference type="InterPro" id="IPR010998">
    <property type="entry name" value="Integrase_recombinase_N"/>
</dbReference>
<comment type="similarity">
    <text evidence="1">Belongs to the 'phage' integrase family.</text>
</comment>
<keyword evidence="8" id="KW-1185">Reference proteome</keyword>
<organism evidence="7 8">
    <name type="scientific">Nitrobacter hamburgensis (strain DSM 10229 / NCIMB 13809 / X14)</name>
    <dbReference type="NCBI Taxonomy" id="323097"/>
    <lineage>
        <taxon>Bacteria</taxon>
        <taxon>Pseudomonadati</taxon>
        <taxon>Pseudomonadota</taxon>
        <taxon>Alphaproteobacteria</taxon>
        <taxon>Hyphomicrobiales</taxon>
        <taxon>Nitrobacteraceae</taxon>
        <taxon>Nitrobacter</taxon>
    </lineage>
</organism>
<dbReference type="Gene3D" id="1.10.443.10">
    <property type="entry name" value="Intergrase catalytic core"/>
    <property type="match status" value="1"/>
</dbReference>
<evidence type="ECO:0000256" key="4">
    <source>
        <dbReference type="ARBA" id="ARBA00023172"/>
    </source>
</evidence>
<dbReference type="GO" id="GO:0015074">
    <property type="term" value="P:DNA integration"/>
    <property type="evidence" value="ECO:0007669"/>
    <property type="project" value="UniProtKB-KW"/>
</dbReference>
<sequence>MAVMNLTEARIRELPLNSGIWRDEQVKGLMLVCHATTKTFAVQGDVRRNGRHVRTVRVKIDRADRIGLREARNRAKAIMSQIQSGVDPTAGPEETGITVAQALETHLGEKPFREATVESYKYNVDHYLTRIRNRAVVDLSRSEVRDIYERLRTLKGQTVAICVMRTLRAVINTAMRLDETITGNPVAAIRLPTPKRREVDAIDLTAWWEATETLSPIRRDLHRAFMLTGARRSSLLQVRRNDVDFERGVIVFKHMKTSDQAMMFPMGTYLKDMLKARLETDAPLNSEWLWPSPTSASGKVEEPKEPRRDLPSPHEYRHLARTMYIAAGVPYAESALLLGQKLPGASGGYVHAEHLVEHLRPHAQALETKVMAARK</sequence>
<dbReference type="OrthoDB" id="7222937at2"/>
<feature type="region of interest" description="Disordered" evidence="5">
    <location>
        <begin position="290"/>
        <end position="312"/>
    </location>
</feature>
<dbReference type="PANTHER" id="PTHR30629:SF2">
    <property type="entry name" value="PROPHAGE INTEGRASE INTS-RELATED"/>
    <property type="match status" value="1"/>
</dbReference>
<evidence type="ECO:0000313" key="8">
    <source>
        <dbReference type="Proteomes" id="UP000001953"/>
    </source>
</evidence>
<dbReference type="InterPro" id="IPR038488">
    <property type="entry name" value="Integrase_DNA-bd_sf"/>
</dbReference>
<evidence type="ECO:0000256" key="3">
    <source>
        <dbReference type="ARBA" id="ARBA00023125"/>
    </source>
</evidence>
<name>Q1QKD6_NITHX</name>
<protein>
    <submittedName>
        <fullName evidence="7">Phage integrase</fullName>
    </submittedName>
</protein>
<accession>Q1QKD6</accession>
<dbReference type="KEGG" id="nha:Nham_2529"/>
<evidence type="ECO:0000256" key="1">
    <source>
        <dbReference type="ARBA" id="ARBA00008857"/>
    </source>
</evidence>
<keyword evidence="4" id="KW-0233">DNA recombination</keyword>
<dbReference type="GO" id="GO:0003677">
    <property type="term" value="F:DNA binding"/>
    <property type="evidence" value="ECO:0007669"/>
    <property type="project" value="UniProtKB-KW"/>
</dbReference>
<dbReference type="InterPro" id="IPR013762">
    <property type="entry name" value="Integrase-like_cat_sf"/>
</dbReference>
<evidence type="ECO:0000259" key="6">
    <source>
        <dbReference type="PROSITE" id="PS51898"/>
    </source>
</evidence>
<evidence type="ECO:0000256" key="2">
    <source>
        <dbReference type="ARBA" id="ARBA00022908"/>
    </source>
</evidence>
<dbReference type="Gene3D" id="1.10.150.130">
    <property type="match status" value="1"/>
</dbReference>
<proteinExistence type="inferred from homology"/>
<dbReference type="GO" id="GO:0006310">
    <property type="term" value="P:DNA recombination"/>
    <property type="evidence" value="ECO:0007669"/>
    <property type="project" value="UniProtKB-KW"/>
</dbReference>
<dbReference type="InterPro" id="IPR011010">
    <property type="entry name" value="DNA_brk_join_enz"/>
</dbReference>
<keyword evidence="3" id="KW-0238">DNA-binding</keyword>
<dbReference type="InterPro" id="IPR050808">
    <property type="entry name" value="Phage_Integrase"/>
</dbReference>
<evidence type="ECO:0000256" key="5">
    <source>
        <dbReference type="SAM" id="MobiDB-lite"/>
    </source>
</evidence>
<dbReference type="eggNOG" id="COG0582">
    <property type="taxonomic scope" value="Bacteria"/>
</dbReference>
<dbReference type="AlphaFoldDB" id="Q1QKD6"/>
<feature type="domain" description="Tyr recombinase" evidence="6">
    <location>
        <begin position="192"/>
        <end position="364"/>
    </location>
</feature>
<gene>
    <name evidence="7" type="ordered locus">Nham_2529</name>
</gene>
<dbReference type="InterPro" id="IPR002104">
    <property type="entry name" value="Integrase_catalytic"/>
</dbReference>
<dbReference type="HOGENOM" id="CLU_027562_49_0_5"/>
<dbReference type="Proteomes" id="UP000001953">
    <property type="component" value="Chromosome"/>
</dbReference>
<dbReference type="PANTHER" id="PTHR30629">
    <property type="entry name" value="PROPHAGE INTEGRASE"/>
    <property type="match status" value="1"/>
</dbReference>
<dbReference type="PROSITE" id="PS51898">
    <property type="entry name" value="TYR_RECOMBINASE"/>
    <property type="match status" value="1"/>
</dbReference>
<dbReference type="Gene3D" id="3.30.160.390">
    <property type="entry name" value="Integrase, DNA-binding domain"/>
    <property type="match status" value="1"/>
</dbReference>
<reference evidence="7 8" key="1">
    <citation type="submission" date="2006-03" db="EMBL/GenBank/DDBJ databases">
        <title>Complete sequence of chromosome of Nitrobacter hamburgensis X14.</title>
        <authorList>
            <consortium name="US DOE Joint Genome Institute"/>
            <person name="Copeland A."/>
            <person name="Lucas S."/>
            <person name="Lapidus A."/>
            <person name="Barry K."/>
            <person name="Detter J.C."/>
            <person name="Glavina del Rio T."/>
            <person name="Hammon N."/>
            <person name="Israni S."/>
            <person name="Dalin E."/>
            <person name="Tice H."/>
            <person name="Pitluck S."/>
            <person name="Chain P."/>
            <person name="Malfatti S."/>
            <person name="Shin M."/>
            <person name="Vergez L."/>
            <person name="Schmutz J."/>
            <person name="Larimer F."/>
            <person name="Land M."/>
            <person name="Hauser L."/>
            <person name="Kyrpides N."/>
            <person name="Ivanova N."/>
            <person name="Ward B."/>
            <person name="Arp D."/>
            <person name="Klotz M."/>
            <person name="Stein L."/>
            <person name="O'Mullan G."/>
            <person name="Starkenburg S."/>
            <person name="Sayavedra L."/>
            <person name="Poret-Peterson A.T."/>
            <person name="Gentry M.E."/>
            <person name="Bruce D."/>
            <person name="Richardson P."/>
        </authorList>
    </citation>
    <scope>NUCLEOTIDE SEQUENCE [LARGE SCALE GENOMIC DNA]</scope>
    <source>
        <strain evidence="8">DSM 10229 / NCIMB 13809 / X14</strain>
    </source>
</reference>
<dbReference type="EMBL" id="CP000319">
    <property type="protein sequence ID" value="ABE63311.1"/>
    <property type="molecule type" value="Genomic_DNA"/>
</dbReference>
<dbReference type="SUPFAM" id="SSF56349">
    <property type="entry name" value="DNA breaking-rejoining enzymes"/>
    <property type="match status" value="1"/>
</dbReference>
<evidence type="ECO:0000313" key="7">
    <source>
        <dbReference type="EMBL" id="ABE63311.1"/>
    </source>
</evidence>
<dbReference type="STRING" id="323097.Nham_2529"/>
<keyword evidence="2" id="KW-0229">DNA integration</keyword>
<dbReference type="RefSeq" id="WP_011510978.1">
    <property type="nucleotide sequence ID" value="NC_007964.1"/>
</dbReference>